<sequence length="195" mass="20835">MLQNFPRNLFQYGVLDAAEVLVDKVTLTSTRKVNHDYVREKTEMLAILLQGALLLLQRDGDRFVLRSLKTNREQGQISEPLLPSTLSPSISPPYLSVVACAANLPNVITTVTQASSSTPIPNNNTTTGLQGVGLASFQIACNNSTGDFYTSNNNPDNRNPAGNNCLLSTVSAVQSSGTVTSPIAPSGYGLCSLIY</sequence>
<name>A0A448WDR9_9PLAT</name>
<dbReference type="EMBL" id="CAAALY010005984">
    <property type="protein sequence ID" value="VEL09298.1"/>
    <property type="molecule type" value="Genomic_DNA"/>
</dbReference>
<protein>
    <submittedName>
        <fullName evidence="1">Uncharacterized protein</fullName>
    </submittedName>
</protein>
<proteinExistence type="predicted"/>
<keyword evidence="2" id="KW-1185">Reference proteome</keyword>
<comment type="caution">
    <text evidence="1">The sequence shown here is derived from an EMBL/GenBank/DDBJ whole genome shotgun (WGS) entry which is preliminary data.</text>
</comment>
<reference evidence="1" key="1">
    <citation type="submission" date="2018-11" db="EMBL/GenBank/DDBJ databases">
        <authorList>
            <consortium name="Pathogen Informatics"/>
        </authorList>
    </citation>
    <scope>NUCLEOTIDE SEQUENCE</scope>
</reference>
<evidence type="ECO:0000313" key="1">
    <source>
        <dbReference type="EMBL" id="VEL09298.1"/>
    </source>
</evidence>
<organism evidence="1 2">
    <name type="scientific">Protopolystoma xenopodis</name>
    <dbReference type="NCBI Taxonomy" id="117903"/>
    <lineage>
        <taxon>Eukaryota</taxon>
        <taxon>Metazoa</taxon>
        <taxon>Spiralia</taxon>
        <taxon>Lophotrochozoa</taxon>
        <taxon>Platyhelminthes</taxon>
        <taxon>Monogenea</taxon>
        <taxon>Polyopisthocotylea</taxon>
        <taxon>Polystomatidea</taxon>
        <taxon>Polystomatidae</taxon>
        <taxon>Protopolystoma</taxon>
    </lineage>
</organism>
<evidence type="ECO:0000313" key="2">
    <source>
        <dbReference type="Proteomes" id="UP000784294"/>
    </source>
</evidence>
<dbReference type="Proteomes" id="UP000784294">
    <property type="component" value="Unassembled WGS sequence"/>
</dbReference>
<dbReference type="AlphaFoldDB" id="A0A448WDR9"/>
<gene>
    <name evidence="1" type="ORF">PXEA_LOCUS2738</name>
</gene>
<accession>A0A448WDR9</accession>